<dbReference type="GO" id="GO:0000287">
    <property type="term" value="F:magnesium ion binding"/>
    <property type="evidence" value="ECO:0007669"/>
    <property type="project" value="TreeGrafter"/>
</dbReference>
<sequence length="274" mass="30427">MSIKYKLVVCDLDGTLLNSAEEISQENKKAVNMLKDAGIEFAIATGRHDLIAAKYIYDLDIKTPLIACNGALIKDVRQKRVLYEKLIPSDITARVINYCKTNYFDYLVYTPDAIYYSEDSQRVNVVMNYNKSVKEELRAKTLNVKELDVVRDKIIKILIASQEDKIIEKLDNDINQDNSLTIVSSGKGLIDIMRSGASKGNALLILCDKLGILPKETVVFGDSHNDISMFEVAGLAIAPENAEEEVKKAADYVTLSNDMSGVAHAIMSIIEKAI</sequence>
<protein>
    <recommendedName>
        <fullName evidence="3">HAD family phosphatase</fullName>
    </recommendedName>
</protein>
<dbReference type="Pfam" id="PF08282">
    <property type="entry name" value="Hydrolase_3"/>
    <property type="match status" value="1"/>
</dbReference>
<reference evidence="1" key="1">
    <citation type="journal article" date="2016" name="Genome Announc.">
        <title>Draft Genome Sequence of the Syntrophic Lactate-Degrading Bacterium Tepidanaerobacter syntrophicus JLT.</title>
        <authorList>
            <person name="Matsuura N."/>
            <person name="Ohashi A."/>
            <person name="Tourlousse D.M."/>
            <person name="Sekiguchi Y."/>
        </authorList>
    </citation>
    <scope>NUCLEOTIDE SEQUENCE [LARGE SCALE GENOMIC DNA]</scope>
    <source>
        <strain evidence="1">JL</strain>
    </source>
</reference>
<dbReference type="InterPro" id="IPR036412">
    <property type="entry name" value="HAD-like_sf"/>
</dbReference>
<dbReference type="InterPro" id="IPR023214">
    <property type="entry name" value="HAD_sf"/>
</dbReference>
<evidence type="ECO:0000313" key="1">
    <source>
        <dbReference type="EMBL" id="GAQ24123.1"/>
    </source>
</evidence>
<dbReference type="SUPFAM" id="SSF56784">
    <property type="entry name" value="HAD-like"/>
    <property type="match status" value="1"/>
</dbReference>
<dbReference type="PANTHER" id="PTHR10000:SF8">
    <property type="entry name" value="HAD SUPERFAMILY HYDROLASE-LIKE, TYPE 3"/>
    <property type="match status" value="1"/>
</dbReference>
<dbReference type="OrthoDB" id="9781413at2"/>
<accession>A0A0U9HDE2</accession>
<evidence type="ECO:0000313" key="2">
    <source>
        <dbReference type="Proteomes" id="UP000062160"/>
    </source>
</evidence>
<dbReference type="SFLD" id="SFLDG01140">
    <property type="entry name" value="C2.B:_Phosphomannomutase_and_P"/>
    <property type="match status" value="1"/>
</dbReference>
<organism evidence="1">
    <name type="scientific">Tepidanaerobacter syntrophicus</name>
    <dbReference type="NCBI Taxonomy" id="224999"/>
    <lineage>
        <taxon>Bacteria</taxon>
        <taxon>Bacillati</taxon>
        <taxon>Bacillota</taxon>
        <taxon>Clostridia</taxon>
        <taxon>Thermosediminibacterales</taxon>
        <taxon>Tepidanaerobacteraceae</taxon>
        <taxon>Tepidanaerobacter</taxon>
    </lineage>
</organism>
<dbReference type="SFLD" id="SFLDS00003">
    <property type="entry name" value="Haloacid_Dehalogenase"/>
    <property type="match status" value="1"/>
</dbReference>
<dbReference type="SFLD" id="SFLDG01144">
    <property type="entry name" value="C2.B.4:_PGP_Like"/>
    <property type="match status" value="1"/>
</dbReference>
<dbReference type="InterPro" id="IPR000150">
    <property type="entry name" value="Cof"/>
</dbReference>
<dbReference type="GO" id="GO:0016791">
    <property type="term" value="F:phosphatase activity"/>
    <property type="evidence" value="ECO:0007669"/>
    <property type="project" value="UniProtKB-ARBA"/>
</dbReference>
<dbReference type="EMBL" id="DF976995">
    <property type="protein sequence ID" value="GAQ24123.1"/>
    <property type="molecule type" value="Genomic_DNA"/>
</dbReference>
<dbReference type="NCBIfam" id="TIGR00099">
    <property type="entry name" value="Cof-subfamily"/>
    <property type="match status" value="1"/>
</dbReference>
<dbReference type="AlphaFoldDB" id="A0A0U9HDE2"/>
<name>A0A0U9HDE2_9FIRM</name>
<dbReference type="PROSITE" id="PS01228">
    <property type="entry name" value="COF_1"/>
    <property type="match status" value="1"/>
</dbReference>
<dbReference type="Proteomes" id="UP000062160">
    <property type="component" value="Unassembled WGS sequence"/>
</dbReference>
<dbReference type="STRING" id="224999.GCA_001485475_00106"/>
<dbReference type="PANTHER" id="PTHR10000">
    <property type="entry name" value="PHOSPHOSERINE PHOSPHATASE"/>
    <property type="match status" value="1"/>
</dbReference>
<dbReference type="RefSeq" id="WP_059031208.1">
    <property type="nucleotide sequence ID" value="NZ_BSDN01000006.1"/>
</dbReference>
<dbReference type="CDD" id="cd07516">
    <property type="entry name" value="HAD_Pase"/>
    <property type="match status" value="1"/>
</dbReference>
<dbReference type="GO" id="GO:0005829">
    <property type="term" value="C:cytosol"/>
    <property type="evidence" value="ECO:0007669"/>
    <property type="project" value="TreeGrafter"/>
</dbReference>
<dbReference type="NCBIfam" id="TIGR01484">
    <property type="entry name" value="HAD-SF-IIB"/>
    <property type="match status" value="1"/>
</dbReference>
<evidence type="ECO:0008006" key="3">
    <source>
        <dbReference type="Google" id="ProtNLM"/>
    </source>
</evidence>
<keyword evidence="2" id="KW-1185">Reference proteome</keyword>
<dbReference type="Gene3D" id="3.40.50.1000">
    <property type="entry name" value="HAD superfamily/HAD-like"/>
    <property type="match status" value="1"/>
</dbReference>
<proteinExistence type="predicted"/>
<dbReference type="Gene3D" id="3.30.1240.10">
    <property type="match status" value="1"/>
</dbReference>
<gene>
    <name evidence="1" type="ORF">TSYNT_1108</name>
</gene>
<dbReference type="InterPro" id="IPR006379">
    <property type="entry name" value="HAD-SF_hydro_IIB"/>
</dbReference>